<feature type="transmembrane region" description="Helical" evidence="2">
    <location>
        <begin position="211"/>
        <end position="229"/>
    </location>
</feature>
<reference evidence="3" key="2">
    <citation type="journal article" date="2019" name="IMA Fungus">
        <title>Genome sequencing and comparison of five Tilletia species to identify candidate genes for the detection of regulated species infecting wheat.</title>
        <authorList>
            <person name="Nguyen H.D.T."/>
            <person name="Sultana T."/>
            <person name="Kesanakurti P."/>
            <person name="Hambleton S."/>
        </authorList>
    </citation>
    <scope>NUCLEOTIDE SEQUENCE</scope>
    <source>
        <strain evidence="3">DAOMC 236416</strain>
    </source>
</reference>
<proteinExistence type="predicted"/>
<feature type="region of interest" description="Disordered" evidence="1">
    <location>
        <begin position="474"/>
        <end position="501"/>
    </location>
</feature>
<reference evidence="3" key="1">
    <citation type="submission" date="2016-04" db="EMBL/GenBank/DDBJ databases">
        <authorList>
            <person name="Nguyen H.D."/>
            <person name="Samba Siva P."/>
            <person name="Cullis J."/>
            <person name="Levesque C.A."/>
            <person name="Hambleton S."/>
        </authorList>
    </citation>
    <scope>NUCLEOTIDE SEQUENCE</scope>
    <source>
        <strain evidence="3">DAOMC 236416</strain>
    </source>
</reference>
<dbReference type="Proteomes" id="UP000077521">
    <property type="component" value="Unassembled WGS sequence"/>
</dbReference>
<keyword evidence="2" id="KW-1133">Transmembrane helix</keyword>
<comment type="caution">
    <text evidence="3">The sequence shown here is derived from an EMBL/GenBank/DDBJ whole genome shotgun (WGS) entry which is preliminary data.</text>
</comment>
<keyword evidence="2" id="KW-0812">Transmembrane</keyword>
<keyword evidence="2" id="KW-0472">Membrane</keyword>
<feature type="region of interest" description="Disordered" evidence="1">
    <location>
        <begin position="986"/>
        <end position="1009"/>
    </location>
</feature>
<dbReference type="AlphaFoldDB" id="A0A177TRK8"/>
<evidence type="ECO:0000256" key="1">
    <source>
        <dbReference type="SAM" id="MobiDB-lite"/>
    </source>
</evidence>
<feature type="transmembrane region" description="Helical" evidence="2">
    <location>
        <begin position="241"/>
        <end position="262"/>
    </location>
</feature>
<accession>A0A177TRK8</accession>
<name>A0A177TRK8_9BASI</name>
<gene>
    <name evidence="3" type="ORF">A4X13_0g4785</name>
</gene>
<feature type="compositionally biased region" description="Basic and acidic residues" evidence="1">
    <location>
        <begin position="30"/>
        <end position="43"/>
    </location>
</feature>
<feature type="compositionally biased region" description="Basic and acidic residues" evidence="1">
    <location>
        <begin position="102"/>
        <end position="118"/>
    </location>
</feature>
<keyword evidence="4" id="KW-1185">Reference proteome</keyword>
<evidence type="ECO:0000313" key="3">
    <source>
        <dbReference type="EMBL" id="KAE8250372.1"/>
    </source>
</evidence>
<feature type="compositionally biased region" description="Basic residues" evidence="1">
    <location>
        <begin position="91"/>
        <end position="101"/>
    </location>
</feature>
<feature type="compositionally biased region" description="Polar residues" evidence="1">
    <location>
        <begin position="51"/>
        <end position="67"/>
    </location>
</feature>
<evidence type="ECO:0000313" key="4">
    <source>
        <dbReference type="Proteomes" id="UP000077521"/>
    </source>
</evidence>
<feature type="transmembrane region" description="Helical" evidence="2">
    <location>
        <begin position="832"/>
        <end position="854"/>
    </location>
</feature>
<dbReference type="EMBL" id="LWDF02000330">
    <property type="protein sequence ID" value="KAE8250372.1"/>
    <property type="molecule type" value="Genomic_DNA"/>
</dbReference>
<organism evidence="3 4">
    <name type="scientific">Tilletia indica</name>
    <dbReference type="NCBI Taxonomy" id="43049"/>
    <lineage>
        <taxon>Eukaryota</taxon>
        <taxon>Fungi</taxon>
        <taxon>Dikarya</taxon>
        <taxon>Basidiomycota</taxon>
        <taxon>Ustilaginomycotina</taxon>
        <taxon>Exobasidiomycetes</taxon>
        <taxon>Tilletiales</taxon>
        <taxon>Tilletiaceae</taxon>
        <taxon>Tilletia</taxon>
    </lineage>
</organism>
<feature type="compositionally biased region" description="Polar residues" evidence="1">
    <location>
        <begin position="78"/>
        <end position="89"/>
    </location>
</feature>
<feature type="compositionally biased region" description="Polar residues" evidence="1">
    <location>
        <begin position="173"/>
        <end position="183"/>
    </location>
</feature>
<protein>
    <submittedName>
        <fullName evidence="3">Uncharacterized protein</fullName>
    </submittedName>
</protein>
<sequence>MYSSPQYTFLAPSGDQDPIPVRPTYPPQADRVRGPRQPSDHRLSIHAARLSDQSQSSRPSFHQSHSYASDGRSPPITRESSQGQAPQMNPSHHHPQQHHSAHREQQHHQPAHRDERHRPISSHSAFDPLNYHGPSAYNHLSLPLASRDDGPKRPEDFDPDHKAGAYRPLHLSGTDSRLSQQQTQYNQARRRLPWFLRPWQTAFEAPSKANIALLLFCCAVSYTLVWIVPSIITRRIEMTLYWARAVVNAATSIAGFIITLALTEIAHRILYSAIWTAVILEEDMTLNDLDQIADRIGVISGLRLLWIKFRAGTKRFAGASRRAEQSDKASIHGSRSRFRRATWGIEVPASLGLLLLAGAFGFSADRTLKISVELRAQNDIFDAISVGGDLSAADVTGAASIQPFFDDFVRTWTLQSTAALKLPSTVKLALPGQSDQFAYFTEVLPDNFLPDFEGYGSFSNDTRTSSNYAAVAQGNSSWKPESPDSWTTIIGGGGTDSDGEENTVLRNVRWPRWGVQARCQRLQNLGRYFVPDISQTPDATVADRLSVLFLTREILSSVLATLDVPLPSTLQTARNLNMSYGDLNNVLPAGLNAADVAIAHPFYANGVAQAFFSRPIMAEDEINPDASVPDAYRNTPGSAGRGWVSLEVVLIRLKPELAGPGAEFGMVANVTDNNGNFGDVGFDVGVCVERFDPFLVEVFQGKSIQSSRIISQAADFTSQRGLPRSSQVSAGSATNLNSTGKFAAYSVAHDNARNALLKDNGRDASWVPNPTLTSMSSGAEGGPAGYGRLDPERLADMLASADTRLLLPYLVGRGKVEARSYDLKQIARVSCIVSWLNIVFGVIIGCGLLGIFFVPRLPAGLPRRSTSPISWLVAFSGAGALRIGSTPAGAVLSGRSSANPDRKSASGSFASFHHLSHDPSRLSTMSGGTAAADDDEQRLLRGEGFHPRLADGRMLVGGAWITLDEIEKRLGKKPVSYALPDNTVRPYGGESMAGTPWDSQPVLTYRPPS</sequence>
<feature type="compositionally biased region" description="Basic and acidic residues" evidence="1">
    <location>
        <begin position="146"/>
        <end position="163"/>
    </location>
</feature>
<evidence type="ECO:0000256" key="2">
    <source>
        <dbReference type="SAM" id="Phobius"/>
    </source>
</evidence>
<feature type="region of interest" description="Disordered" evidence="1">
    <location>
        <begin position="1"/>
        <end position="183"/>
    </location>
</feature>